<dbReference type="KEGG" id="nid:NPIRD3C_1841"/>
<protein>
    <submittedName>
        <fullName evidence="2">Uncharacterized protein</fullName>
    </submittedName>
</protein>
<dbReference type="PATRIC" id="fig|1582439.9.peg.1896"/>
<keyword evidence="1" id="KW-0812">Transmembrane</keyword>
<keyword evidence="3" id="KW-1185">Reference proteome</keyword>
<name>A0A0C5BXN5_9ARCH</name>
<dbReference type="STRING" id="1582439.NPIRD3C_1841"/>
<evidence type="ECO:0000313" key="3">
    <source>
        <dbReference type="Proteomes" id="UP000032027"/>
    </source>
</evidence>
<sequence>MKTKEKILLSVTTTITLLSFAIVPIMTEISYMIGKYPSAEHIPISDLLLINFYTHAVTYFDQFYLAGWYAGYSIHLPNLSMDLAHYLNSVTSTSFVFSFSSSVFSYLEAPPWDATYVILAMYLPLLAIIPSWICTRTIPIWRRVLYVYFVVTQISVIARLTLLFVL</sequence>
<dbReference type="GeneID" id="41600935"/>
<dbReference type="EMBL" id="CP010868">
    <property type="protein sequence ID" value="AJM93051.1"/>
    <property type="molecule type" value="Genomic_DNA"/>
</dbReference>
<evidence type="ECO:0000313" key="2">
    <source>
        <dbReference type="EMBL" id="AJM93051.1"/>
    </source>
</evidence>
<feature type="transmembrane region" description="Helical" evidence="1">
    <location>
        <begin position="116"/>
        <end position="133"/>
    </location>
</feature>
<dbReference type="Proteomes" id="UP000032027">
    <property type="component" value="Chromosome"/>
</dbReference>
<dbReference type="AlphaFoldDB" id="A0A0C5BXN5"/>
<organism evidence="2 3">
    <name type="scientific">Nitrosopumilus piranensis</name>
    <dbReference type="NCBI Taxonomy" id="1582439"/>
    <lineage>
        <taxon>Archaea</taxon>
        <taxon>Nitrososphaerota</taxon>
        <taxon>Nitrososphaeria</taxon>
        <taxon>Nitrosopumilales</taxon>
        <taxon>Nitrosopumilaceae</taxon>
        <taxon>Nitrosopumilus</taxon>
    </lineage>
</organism>
<keyword evidence="1" id="KW-1133">Transmembrane helix</keyword>
<reference evidence="2 3" key="2">
    <citation type="journal article" date="2016" name="ISME J.">
        <title>Physiological and genomic characterization of two novel marine thaumarchaeal strains indicates niche differentiation.</title>
        <authorList>
            <person name="Bayer B."/>
            <person name="Vojvoda J."/>
            <person name="Offre P."/>
            <person name="Alves R.J."/>
            <person name="Elisabeth N.H."/>
            <person name="Garcia J.A."/>
            <person name="Volland J.M."/>
            <person name="Srivastava A."/>
            <person name="Schleper C."/>
            <person name="Herndl G.J."/>
        </authorList>
    </citation>
    <scope>NUCLEOTIDE SEQUENCE [LARGE SCALE GENOMIC DNA]</scope>
    <source>
        <strain evidence="2 3">D3C</strain>
    </source>
</reference>
<accession>A0A0C5BXN5</accession>
<dbReference type="RefSeq" id="WP_148703782.1">
    <property type="nucleotide sequence ID" value="NZ_CP010868.1"/>
</dbReference>
<keyword evidence="1" id="KW-0472">Membrane</keyword>
<feature type="transmembrane region" description="Helical" evidence="1">
    <location>
        <begin position="145"/>
        <end position="165"/>
    </location>
</feature>
<dbReference type="HOGENOM" id="CLU_1598939_0_0_2"/>
<gene>
    <name evidence="2" type="ORF">NPIRD3C_1841</name>
</gene>
<evidence type="ECO:0000256" key="1">
    <source>
        <dbReference type="SAM" id="Phobius"/>
    </source>
</evidence>
<reference evidence="2 3" key="3">
    <citation type="journal article" date="2019" name="Int. J. Syst. Evol. Microbiol.">
        <title>Nitrosopumilus adriaticus sp. nov. and Nitrosopumilus piranensis sp. nov., two ammonia-oxidizing archaea from the Adriatic Sea and members of the class Nitrososphaeria.</title>
        <authorList>
            <person name="Bayer B."/>
            <person name="Vojvoda J."/>
            <person name="Reinthaler T."/>
            <person name="Reyes C."/>
            <person name="Pinto M."/>
            <person name="Herndl G.J."/>
        </authorList>
    </citation>
    <scope>NUCLEOTIDE SEQUENCE [LARGE SCALE GENOMIC DNA]</scope>
    <source>
        <strain evidence="2 3">D3C</strain>
    </source>
</reference>
<feature type="transmembrane region" description="Helical" evidence="1">
    <location>
        <begin position="83"/>
        <end position="104"/>
    </location>
</feature>
<feature type="transmembrane region" description="Helical" evidence="1">
    <location>
        <begin position="47"/>
        <end position="71"/>
    </location>
</feature>
<reference evidence="3" key="1">
    <citation type="submission" date="2015-02" db="EMBL/GenBank/DDBJ databases">
        <title>Characterization of two novel Thaumarchaeota isolated from the Northern Adriatic Sea.</title>
        <authorList>
            <person name="Bayer B."/>
            <person name="Vojvoda J."/>
            <person name="Offre P."/>
            <person name="Srivastava A."/>
            <person name="Elisabeth N."/>
            <person name="Garcia J.A.L."/>
            <person name="Schleper C."/>
            <person name="Herndl G.J."/>
        </authorList>
    </citation>
    <scope>NUCLEOTIDE SEQUENCE [LARGE SCALE GENOMIC DNA]</scope>
    <source>
        <strain evidence="3">D3C</strain>
    </source>
</reference>
<proteinExistence type="predicted"/>
<feature type="transmembrane region" description="Helical" evidence="1">
    <location>
        <begin position="7"/>
        <end position="27"/>
    </location>
</feature>